<name>A0A0N1N0X2_9HYPH</name>
<dbReference type="Proteomes" id="UP000037822">
    <property type="component" value="Unassembled WGS sequence"/>
</dbReference>
<evidence type="ECO:0000313" key="3">
    <source>
        <dbReference type="Proteomes" id="UP000037822"/>
    </source>
</evidence>
<sequence>RSSERRRRDWHRAYLRSVMERDAREISSAERLDRLPDLFGLLAARAGQLLNWSALGNDARLDGKTVERYVRLLEQLYLVRRVPAWSGNQTQRLVSTPKLHFVDSGLLATTLNLATAQLALDRSPLGSALESFVFGELAKATAVADDELMMSHYRDKDQVEVDFVIENGAGLVLGIEVKASSSVQASDFRGLRRLKDRVGSRFAQGIVLYDGKHVLPFGEKLSAAPISVLWAE</sequence>
<dbReference type="PANTHER" id="PTHR43566:SF2">
    <property type="entry name" value="DUF4143 DOMAIN-CONTAINING PROTEIN"/>
    <property type="match status" value="1"/>
</dbReference>
<proteinExistence type="predicted"/>
<protein>
    <submittedName>
        <fullName evidence="2">ATPase AAA</fullName>
    </submittedName>
</protein>
<gene>
    <name evidence="2" type="ORF">AE618_21610</name>
</gene>
<reference evidence="2 3" key="1">
    <citation type="submission" date="2015-07" db="EMBL/GenBank/DDBJ databases">
        <title>Whole genome sequencing of Bosea vaviloviae isolated from cave pool.</title>
        <authorList>
            <person name="Tan N.E.H."/>
            <person name="Lee Y.P."/>
            <person name="Gan H.M."/>
            <person name="Barton H."/>
            <person name="Savka M.A."/>
        </authorList>
    </citation>
    <scope>NUCLEOTIDE SEQUENCE [LARGE SCALE GENOMIC DNA]</scope>
    <source>
        <strain evidence="2 3">SD260</strain>
    </source>
</reference>
<organism evidence="2 3">
    <name type="scientific">Bosea vaviloviae</name>
    <dbReference type="NCBI Taxonomy" id="1526658"/>
    <lineage>
        <taxon>Bacteria</taxon>
        <taxon>Pseudomonadati</taxon>
        <taxon>Pseudomonadota</taxon>
        <taxon>Alphaproteobacteria</taxon>
        <taxon>Hyphomicrobiales</taxon>
        <taxon>Boseaceae</taxon>
        <taxon>Bosea</taxon>
    </lineage>
</organism>
<dbReference type="PATRIC" id="fig|1526658.3.peg.2992"/>
<comment type="caution">
    <text evidence="2">The sequence shown here is derived from an EMBL/GenBank/DDBJ whole genome shotgun (WGS) entry which is preliminary data.</text>
</comment>
<feature type="non-terminal residue" evidence="2">
    <location>
        <position position="1"/>
    </location>
</feature>
<feature type="domain" description="DUF4143" evidence="1">
    <location>
        <begin position="20"/>
        <end position="180"/>
    </location>
</feature>
<dbReference type="AlphaFoldDB" id="A0A0N1N0X2"/>
<dbReference type="Pfam" id="PF13635">
    <property type="entry name" value="DUF4143"/>
    <property type="match status" value="1"/>
</dbReference>
<accession>A0A0N1N0X2</accession>
<dbReference type="EMBL" id="LGSZ01000057">
    <property type="protein sequence ID" value="KPH77787.1"/>
    <property type="molecule type" value="Genomic_DNA"/>
</dbReference>
<dbReference type="PANTHER" id="PTHR43566">
    <property type="entry name" value="CONSERVED PROTEIN"/>
    <property type="match status" value="1"/>
</dbReference>
<dbReference type="InterPro" id="IPR025420">
    <property type="entry name" value="DUF4143"/>
</dbReference>
<keyword evidence="3" id="KW-1185">Reference proteome</keyword>
<evidence type="ECO:0000259" key="1">
    <source>
        <dbReference type="Pfam" id="PF13635"/>
    </source>
</evidence>
<evidence type="ECO:0000313" key="2">
    <source>
        <dbReference type="EMBL" id="KPH77787.1"/>
    </source>
</evidence>